<evidence type="ECO:0000259" key="1">
    <source>
        <dbReference type="PROSITE" id="PS50164"/>
    </source>
</evidence>
<dbReference type="SUPFAM" id="SSF82771">
    <property type="entry name" value="GIY-YIG endonuclease"/>
    <property type="match status" value="1"/>
</dbReference>
<comment type="caution">
    <text evidence="2">The sequence shown here is derived from an EMBL/GenBank/DDBJ whole genome shotgun (WGS) entry which is preliminary data.</text>
</comment>
<dbReference type="InterPro" id="IPR035901">
    <property type="entry name" value="GIY-YIG_endonuc_sf"/>
</dbReference>
<evidence type="ECO:0000313" key="2">
    <source>
        <dbReference type="EMBL" id="MFC0254474.1"/>
    </source>
</evidence>
<dbReference type="CDD" id="cd00719">
    <property type="entry name" value="GIY-YIG_SF"/>
    <property type="match status" value="1"/>
</dbReference>
<accession>A0ABV6FMD5</accession>
<dbReference type="InterPro" id="IPR000305">
    <property type="entry name" value="GIY-YIG_endonuc"/>
</dbReference>
<name>A0ABV6FMD5_9BURK</name>
<reference evidence="2 3" key="1">
    <citation type="submission" date="2024-09" db="EMBL/GenBank/DDBJ databases">
        <authorList>
            <person name="Sun Q."/>
            <person name="Mori K."/>
        </authorList>
    </citation>
    <scope>NUCLEOTIDE SEQUENCE [LARGE SCALE GENOMIC DNA]</scope>
    <source>
        <strain evidence="2 3">CCM 7792</strain>
    </source>
</reference>
<dbReference type="Proteomes" id="UP001589773">
    <property type="component" value="Unassembled WGS sequence"/>
</dbReference>
<gene>
    <name evidence="2" type="ORF">ACFFJK_21520</name>
</gene>
<dbReference type="Pfam" id="PF01541">
    <property type="entry name" value="GIY-YIG"/>
    <property type="match status" value="1"/>
</dbReference>
<proteinExistence type="predicted"/>
<keyword evidence="3" id="KW-1185">Reference proteome</keyword>
<feature type="domain" description="GIY-YIG" evidence="1">
    <location>
        <begin position="26"/>
        <end position="100"/>
    </location>
</feature>
<sequence length="130" mass="15040">MRAPFGGKDNGERRGGMGYGWDNEVRDRYIYLLAFAAKRQVYVGQSVDPIRRIKSHRRPSGGWDDPFLPLVVHREQCTEAEIMDFEYAWRWNVHLHGWTPITLNGLPFDMGLLRPSAKERGGALPWPFII</sequence>
<dbReference type="Gene3D" id="3.40.1440.10">
    <property type="entry name" value="GIY-YIG endonuclease"/>
    <property type="match status" value="1"/>
</dbReference>
<dbReference type="EMBL" id="JBHLWP010000026">
    <property type="protein sequence ID" value="MFC0254474.1"/>
    <property type="molecule type" value="Genomic_DNA"/>
</dbReference>
<dbReference type="PROSITE" id="PS50164">
    <property type="entry name" value="GIY_YIG"/>
    <property type="match status" value="1"/>
</dbReference>
<evidence type="ECO:0000313" key="3">
    <source>
        <dbReference type="Proteomes" id="UP001589773"/>
    </source>
</evidence>
<protein>
    <submittedName>
        <fullName evidence="2">GIY-YIG nuclease family protein</fullName>
    </submittedName>
</protein>
<organism evidence="2 3">
    <name type="scientific">Massilia consociata</name>
    <dbReference type="NCBI Taxonomy" id="760117"/>
    <lineage>
        <taxon>Bacteria</taxon>
        <taxon>Pseudomonadati</taxon>
        <taxon>Pseudomonadota</taxon>
        <taxon>Betaproteobacteria</taxon>
        <taxon>Burkholderiales</taxon>
        <taxon>Oxalobacteraceae</taxon>
        <taxon>Telluria group</taxon>
        <taxon>Massilia</taxon>
    </lineage>
</organism>